<evidence type="ECO:0000313" key="9">
    <source>
        <dbReference type="Proteomes" id="UP000824002"/>
    </source>
</evidence>
<dbReference type="PANTHER" id="PTHR43134:SF1">
    <property type="entry name" value="SIGNAL RECOGNITION PARTICLE RECEPTOR SUBUNIT ALPHA"/>
    <property type="match status" value="1"/>
</dbReference>
<dbReference type="SMART" id="SM00962">
    <property type="entry name" value="SRP54"/>
    <property type="match status" value="1"/>
</dbReference>
<dbReference type="InterPro" id="IPR027417">
    <property type="entry name" value="P-loop_NTPase"/>
</dbReference>
<evidence type="ECO:0000259" key="7">
    <source>
        <dbReference type="PROSITE" id="PS00300"/>
    </source>
</evidence>
<sequence>VNQAEQFKEAANITGIVLTKLDGTAKGGIVVSIKNQLGLPVRFVGVGEKIDDLQEFVPEDFVEALFE</sequence>
<feature type="domain" description="SRP54-type proteins GTP-binding" evidence="7">
    <location>
        <begin position="40"/>
        <end position="53"/>
    </location>
</feature>
<keyword evidence="5" id="KW-0472">Membrane</keyword>
<gene>
    <name evidence="8" type="ORF">IAB51_02365</name>
</gene>
<dbReference type="SUPFAM" id="SSF52540">
    <property type="entry name" value="P-loop containing nucleoside triphosphate hydrolases"/>
    <property type="match status" value="1"/>
</dbReference>
<reference evidence="8" key="2">
    <citation type="journal article" date="2021" name="PeerJ">
        <title>Extensive microbial diversity within the chicken gut microbiome revealed by metagenomics and culture.</title>
        <authorList>
            <person name="Gilroy R."/>
            <person name="Ravi A."/>
            <person name="Getino M."/>
            <person name="Pursley I."/>
            <person name="Horton D.L."/>
            <person name="Alikhan N.F."/>
            <person name="Baker D."/>
            <person name="Gharbi K."/>
            <person name="Hall N."/>
            <person name="Watson M."/>
            <person name="Adriaenssens E.M."/>
            <person name="Foster-Nyarko E."/>
            <person name="Jarju S."/>
            <person name="Secka A."/>
            <person name="Antonio M."/>
            <person name="Oren A."/>
            <person name="Chaudhuri R.R."/>
            <person name="La Ragione R."/>
            <person name="Hildebrand F."/>
            <person name="Pallen M.J."/>
        </authorList>
    </citation>
    <scope>NUCLEOTIDE SEQUENCE</scope>
    <source>
        <strain evidence="8">CHK199-13235</strain>
    </source>
</reference>
<name>A0A9D1FLX8_9FIRM</name>
<evidence type="ECO:0000256" key="3">
    <source>
        <dbReference type="ARBA" id="ARBA00022741"/>
    </source>
</evidence>
<comment type="subcellular location">
    <subcellularLocation>
        <location evidence="1">Cell membrane</location>
        <topology evidence="1">Peripheral membrane protein</topology>
        <orientation evidence="1">Cytoplasmic side</orientation>
    </subcellularLocation>
</comment>
<dbReference type="InterPro" id="IPR000897">
    <property type="entry name" value="SRP54_GTPase_dom"/>
</dbReference>
<keyword evidence="6" id="KW-0675">Receptor</keyword>
<dbReference type="PANTHER" id="PTHR43134">
    <property type="entry name" value="SIGNAL RECOGNITION PARTICLE RECEPTOR SUBUNIT ALPHA"/>
    <property type="match status" value="1"/>
</dbReference>
<protein>
    <submittedName>
        <fullName evidence="8">Signal recognition particle-docking protein FtsY</fullName>
    </submittedName>
</protein>
<dbReference type="AlphaFoldDB" id="A0A9D1FLX8"/>
<proteinExistence type="inferred from homology"/>
<dbReference type="EMBL" id="DVJP01000019">
    <property type="protein sequence ID" value="HIS75630.1"/>
    <property type="molecule type" value="Genomic_DNA"/>
</dbReference>
<evidence type="ECO:0000256" key="5">
    <source>
        <dbReference type="ARBA" id="ARBA00023136"/>
    </source>
</evidence>
<evidence type="ECO:0000256" key="2">
    <source>
        <dbReference type="ARBA" id="ARBA00008531"/>
    </source>
</evidence>
<dbReference type="Gene3D" id="3.40.50.300">
    <property type="entry name" value="P-loop containing nucleotide triphosphate hydrolases"/>
    <property type="match status" value="1"/>
</dbReference>
<dbReference type="GO" id="GO:0005047">
    <property type="term" value="F:signal recognition particle binding"/>
    <property type="evidence" value="ECO:0007669"/>
    <property type="project" value="TreeGrafter"/>
</dbReference>
<dbReference type="GO" id="GO:0003924">
    <property type="term" value="F:GTPase activity"/>
    <property type="evidence" value="ECO:0007669"/>
    <property type="project" value="TreeGrafter"/>
</dbReference>
<evidence type="ECO:0000256" key="6">
    <source>
        <dbReference type="ARBA" id="ARBA00023170"/>
    </source>
</evidence>
<dbReference type="GO" id="GO:0005886">
    <property type="term" value="C:plasma membrane"/>
    <property type="evidence" value="ECO:0007669"/>
    <property type="project" value="UniProtKB-SubCell"/>
</dbReference>
<dbReference type="PROSITE" id="PS00300">
    <property type="entry name" value="SRP54"/>
    <property type="match status" value="1"/>
</dbReference>
<keyword evidence="4" id="KW-0342">GTP-binding</keyword>
<accession>A0A9D1FLX8</accession>
<comment type="similarity">
    <text evidence="2">Belongs to the GTP-binding SRP family.</text>
</comment>
<dbReference type="GO" id="GO:0006614">
    <property type="term" value="P:SRP-dependent cotranslational protein targeting to membrane"/>
    <property type="evidence" value="ECO:0007669"/>
    <property type="project" value="InterPro"/>
</dbReference>
<evidence type="ECO:0000256" key="4">
    <source>
        <dbReference type="ARBA" id="ARBA00023134"/>
    </source>
</evidence>
<organism evidence="8 9">
    <name type="scientific">Candidatus Merdivicinus excrementipullorum</name>
    <dbReference type="NCBI Taxonomy" id="2840867"/>
    <lineage>
        <taxon>Bacteria</taxon>
        <taxon>Bacillati</taxon>
        <taxon>Bacillota</taxon>
        <taxon>Clostridia</taxon>
        <taxon>Eubacteriales</taxon>
        <taxon>Oscillospiraceae</taxon>
        <taxon>Oscillospiraceae incertae sedis</taxon>
        <taxon>Candidatus Merdivicinus</taxon>
    </lineage>
</organism>
<dbReference type="Proteomes" id="UP000824002">
    <property type="component" value="Unassembled WGS sequence"/>
</dbReference>
<feature type="non-terminal residue" evidence="8">
    <location>
        <position position="1"/>
    </location>
</feature>
<comment type="caution">
    <text evidence="8">The sequence shown here is derived from an EMBL/GenBank/DDBJ whole genome shotgun (WGS) entry which is preliminary data.</text>
</comment>
<evidence type="ECO:0000256" key="1">
    <source>
        <dbReference type="ARBA" id="ARBA00004413"/>
    </source>
</evidence>
<evidence type="ECO:0000313" key="8">
    <source>
        <dbReference type="EMBL" id="HIS75630.1"/>
    </source>
</evidence>
<dbReference type="Pfam" id="PF00448">
    <property type="entry name" value="SRP54"/>
    <property type="match status" value="1"/>
</dbReference>
<dbReference type="InterPro" id="IPR042101">
    <property type="entry name" value="SRP54_N_sf"/>
</dbReference>
<dbReference type="Gene3D" id="1.20.120.140">
    <property type="entry name" value="Signal recognition particle SRP54, nucleotide-binding domain"/>
    <property type="match status" value="1"/>
</dbReference>
<keyword evidence="3" id="KW-0547">Nucleotide-binding</keyword>
<dbReference type="GO" id="GO:0005525">
    <property type="term" value="F:GTP binding"/>
    <property type="evidence" value="ECO:0007669"/>
    <property type="project" value="UniProtKB-KW"/>
</dbReference>
<reference evidence="8" key="1">
    <citation type="submission" date="2020-10" db="EMBL/GenBank/DDBJ databases">
        <authorList>
            <person name="Gilroy R."/>
        </authorList>
    </citation>
    <scope>NUCLEOTIDE SEQUENCE</scope>
    <source>
        <strain evidence="8">CHK199-13235</strain>
    </source>
</reference>